<dbReference type="PANTHER" id="PTHR18884">
    <property type="entry name" value="SEPTIN"/>
    <property type="match status" value="1"/>
</dbReference>
<evidence type="ECO:0000256" key="2">
    <source>
        <dbReference type="SAM" id="Coils"/>
    </source>
</evidence>
<evidence type="ECO:0000313" key="5">
    <source>
        <dbReference type="Proteomes" id="UP001515480"/>
    </source>
</evidence>
<comment type="caution">
    <text evidence="4">The sequence shown here is derived from an EMBL/GenBank/DDBJ whole genome shotgun (WGS) entry which is preliminary data.</text>
</comment>
<dbReference type="PROSITE" id="PS51719">
    <property type="entry name" value="G_SEPTIN"/>
    <property type="match status" value="1"/>
</dbReference>
<sequence length="551" mass="61354">MTPGSARDSGFVNVAAPNEEAMLAWPGFSPSTIASPRAPSLVDEPSSTTPSLIEAMVDHHLEALEEEEPIQVEHSFNILSVGESGLGKTTFQGDVFHHLDPTRMQEMKRKLVAQRAKVGLLRDQIARKAQEASHCEDERAMELHKEKEALRKELCAAVGELEKLRAQKRSLESVVRVLRSEISALVDALAALRKQRDEAIEFVEAQRLAVEVFVLAKDEAELQRELSSQMRTSLDRSDAGQTLAVSTREIKDMPLYHGSTTGVGVTLIDTPGYGDIKVGTEASFRMISSEVSRRISSHLSKQRSSIPGMPLDDERRLRNDLVHLCLFFIAPHRMKKDDVHLMKMLHHQVPLVVVIAKSDTMTTKETKKYKEQVRVQLEEEGVRTFKFDAKLIEKVERSHAEVPPPSGAPAAEEPYKFQPLYGGSHGQWPWAVMGADGARREYLWGTAETNHPHHSELPALRDLILREGGWQHLKREASLMADAVAEARRHQRARPQWSVRRPSGLALLRAVAVLLAAALVGSGSLRFTFTQRVEACDRCNTTAVAGCVEQI</sequence>
<dbReference type="EMBL" id="JBGBPQ010000032">
    <property type="protein sequence ID" value="KAL1495512.1"/>
    <property type="molecule type" value="Genomic_DNA"/>
</dbReference>
<dbReference type="AlphaFoldDB" id="A0AB34IB25"/>
<dbReference type="InterPro" id="IPR030379">
    <property type="entry name" value="G_SEPTIN_dom"/>
</dbReference>
<protein>
    <recommendedName>
        <fullName evidence="3">Septin-type G domain-containing protein</fullName>
    </recommendedName>
</protein>
<proteinExistence type="inferred from homology"/>
<feature type="coiled-coil region" evidence="2">
    <location>
        <begin position="161"/>
        <end position="195"/>
    </location>
</feature>
<evidence type="ECO:0000259" key="3">
    <source>
        <dbReference type="PROSITE" id="PS51719"/>
    </source>
</evidence>
<keyword evidence="2" id="KW-0175">Coiled coil</keyword>
<keyword evidence="5" id="KW-1185">Reference proteome</keyword>
<dbReference type="GO" id="GO:0005525">
    <property type="term" value="F:GTP binding"/>
    <property type="evidence" value="ECO:0007669"/>
    <property type="project" value="UniProtKB-KW"/>
</dbReference>
<comment type="similarity">
    <text evidence="1">Belongs to the TRAFAC class TrmE-Era-EngA-EngB-Septin-like GTPase superfamily. Septin GTPase family.</text>
</comment>
<dbReference type="InterPro" id="IPR027417">
    <property type="entry name" value="P-loop_NTPase"/>
</dbReference>
<evidence type="ECO:0000256" key="1">
    <source>
        <dbReference type="RuleBase" id="RU004560"/>
    </source>
</evidence>
<keyword evidence="1" id="KW-0342">GTP-binding</keyword>
<organism evidence="4 5">
    <name type="scientific">Prymnesium parvum</name>
    <name type="common">Toxic golden alga</name>
    <dbReference type="NCBI Taxonomy" id="97485"/>
    <lineage>
        <taxon>Eukaryota</taxon>
        <taxon>Haptista</taxon>
        <taxon>Haptophyta</taxon>
        <taxon>Prymnesiophyceae</taxon>
        <taxon>Prymnesiales</taxon>
        <taxon>Prymnesiaceae</taxon>
        <taxon>Prymnesium</taxon>
    </lineage>
</organism>
<dbReference type="Proteomes" id="UP001515480">
    <property type="component" value="Unassembled WGS sequence"/>
</dbReference>
<name>A0AB34IB25_PRYPA</name>
<dbReference type="SUPFAM" id="SSF52540">
    <property type="entry name" value="P-loop containing nucleoside triphosphate hydrolases"/>
    <property type="match status" value="1"/>
</dbReference>
<feature type="domain" description="Septin-type G" evidence="3">
    <location>
        <begin position="72"/>
        <end position="491"/>
    </location>
</feature>
<dbReference type="Gene3D" id="3.40.50.300">
    <property type="entry name" value="P-loop containing nucleotide triphosphate hydrolases"/>
    <property type="match status" value="1"/>
</dbReference>
<accession>A0AB34IB25</accession>
<evidence type="ECO:0000313" key="4">
    <source>
        <dbReference type="EMBL" id="KAL1495512.1"/>
    </source>
</evidence>
<keyword evidence="1" id="KW-0547">Nucleotide-binding</keyword>
<reference evidence="4 5" key="1">
    <citation type="journal article" date="2024" name="Science">
        <title>Giant polyketide synthase enzymes in the biosynthesis of giant marine polyether toxins.</title>
        <authorList>
            <person name="Fallon T.R."/>
            <person name="Shende V.V."/>
            <person name="Wierzbicki I.H."/>
            <person name="Pendleton A.L."/>
            <person name="Watervoot N.F."/>
            <person name="Auber R.P."/>
            <person name="Gonzalez D.J."/>
            <person name="Wisecaver J.H."/>
            <person name="Moore B.S."/>
        </authorList>
    </citation>
    <scope>NUCLEOTIDE SEQUENCE [LARGE SCALE GENOMIC DNA]</scope>
    <source>
        <strain evidence="4 5">12B1</strain>
    </source>
</reference>
<dbReference type="Pfam" id="PF00735">
    <property type="entry name" value="Septin"/>
    <property type="match status" value="1"/>
</dbReference>
<gene>
    <name evidence="4" type="ORF">AB1Y20_016877</name>
</gene>